<keyword evidence="1" id="KW-0547">Nucleotide-binding</keyword>
<keyword evidence="2" id="KW-0067">ATP-binding</keyword>
<organism evidence="6">
    <name type="scientific">marine sediment metagenome</name>
    <dbReference type="NCBI Taxonomy" id="412755"/>
    <lineage>
        <taxon>unclassified sequences</taxon>
        <taxon>metagenomes</taxon>
        <taxon>ecological metagenomes</taxon>
    </lineage>
</organism>
<keyword evidence="3" id="KW-0175">Coiled coil</keyword>
<feature type="non-terminal residue" evidence="6">
    <location>
        <position position="1"/>
    </location>
</feature>
<dbReference type="InterPro" id="IPR003439">
    <property type="entry name" value="ABC_transporter-like_ATP-bd"/>
</dbReference>
<dbReference type="InterPro" id="IPR051309">
    <property type="entry name" value="ABCF_ATPase"/>
</dbReference>
<accession>A0A0F8X5W9</accession>
<feature type="region of interest" description="Disordered" evidence="4">
    <location>
        <begin position="206"/>
        <end position="226"/>
    </location>
</feature>
<evidence type="ECO:0000256" key="2">
    <source>
        <dbReference type="ARBA" id="ARBA00022840"/>
    </source>
</evidence>
<reference evidence="6" key="1">
    <citation type="journal article" date="2015" name="Nature">
        <title>Complex archaea that bridge the gap between prokaryotes and eukaryotes.</title>
        <authorList>
            <person name="Spang A."/>
            <person name="Saw J.H."/>
            <person name="Jorgensen S.L."/>
            <person name="Zaremba-Niedzwiedzka K."/>
            <person name="Martijn J."/>
            <person name="Lind A.E."/>
            <person name="van Eijk R."/>
            <person name="Schleper C."/>
            <person name="Guy L."/>
            <person name="Ettema T.J."/>
        </authorList>
    </citation>
    <scope>NUCLEOTIDE SEQUENCE</scope>
</reference>
<evidence type="ECO:0000313" key="6">
    <source>
        <dbReference type="EMBL" id="KKK64188.1"/>
    </source>
</evidence>
<dbReference type="InterPro" id="IPR003593">
    <property type="entry name" value="AAA+_ATPase"/>
</dbReference>
<dbReference type="GO" id="GO:0016887">
    <property type="term" value="F:ATP hydrolysis activity"/>
    <property type="evidence" value="ECO:0007669"/>
    <property type="project" value="InterPro"/>
</dbReference>
<sequence>IREFTYKFSKAERLGVIGKNGTGKTTFLDVISEMEPQDSGTIDRGETVVMGYYRQLGQTWKQGQRVIDAVKEFAEVVKMADGKTISASQFLEHFLFSPESQYKMISKLSGGELRRLHLLTVLIKNPNFLILDEPTNDLDLFALNKMEEFLLSFKGCLIIVSHDRYFLDKLTDHLFIFEGDGNIKDHYGTYSAYSREQELKEKKLKKNLEKPSVKQGNTSGKNTGVKAKTKLSYKEQQEYNRLEPEIEELEQEKASLEAELGAGKLDYESLEKKSKRVSEVIDLIEAKLQRWMELGQYAE</sequence>
<dbReference type="PANTHER" id="PTHR42855:SF1">
    <property type="entry name" value="ABC TRANSPORTER DOMAIN-CONTAINING PROTEIN"/>
    <property type="match status" value="1"/>
</dbReference>
<dbReference type="InterPro" id="IPR032524">
    <property type="entry name" value="ABC_tran_C"/>
</dbReference>
<feature type="coiled-coil region" evidence="3">
    <location>
        <begin position="239"/>
        <end position="287"/>
    </location>
</feature>
<dbReference type="Pfam" id="PF16326">
    <property type="entry name" value="ABC_tran_CTD"/>
    <property type="match status" value="1"/>
</dbReference>
<dbReference type="SUPFAM" id="SSF52540">
    <property type="entry name" value="P-loop containing nucleoside triphosphate hydrolases"/>
    <property type="match status" value="1"/>
</dbReference>
<evidence type="ECO:0000259" key="5">
    <source>
        <dbReference type="PROSITE" id="PS50893"/>
    </source>
</evidence>
<dbReference type="InterPro" id="IPR027417">
    <property type="entry name" value="P-loop_NTPase"/>
</dbReference>
<proteinExistence type="predicted"/>
<dbReference type="GO" id="GO:0003677">
    <property type="term" value="F:DNA binding"/>
    <property type="evidence" value="ECO:0007669"/>
    <property type="project" value="InterPro"/>
</dbReference>
<comment type="caution">
    <text evidence="6">The sequence shown here is derived from an EMBL/GenBank/DDBJ whole genome shotgun (WGS) entry which is preliminary data.</text>
</comment>
<dbReference type="PANTHER" id="PTHR42855">
    <property type="entry name" value="ABC TRANSPORTER ATP-BINDING SUBUNIT"/>
    <property type="match status" value="1"/>
</dbReference>
<dbReference type="PROSITE" id="PS50893">
    <property type="entry name" value="ABC_TRANSPORTER_2"/>
    <property type="match status" value="1"/>
</dbReference>
<dbReference type="Gene3D" id="1.10.287.380">
    <property type="entry name" value="Valyl-tRNA synthetase, C-terminal domain"/>
    <property type="match status" value="1"/>
</dbReference>
<evidence type="ECO:0000256" key="4">
    <source>
        <dbReference type="SAM" id="MobiDB-lite"/>
    </source>
</evidence>
<dbReference type="AlphaFoldDB" id="A0A0F8X5W9"/>
<gene>
    <name evidence="6" type="ORF">LCGC14_2986730</name>
</gene>
<dbReference type="CDD" id="cd03221">
    <property type="entry name" value="ABCF_EF-3"/>
    <property type="match status" value="1"/>
</dbReference>
<name>A0A0F8X5W9_9ZZZZ</name>
<dbReference type="SMART" id="SM00382">
    <property type="entry name" value="AAA"/>
    <property type="match status" value="1"/>
</dbReference>
<dbReference type="GO" id="GO:0005524">
    <property type="term" value="F:ATP binding"/>
    <property type="evidence" value="ECO:0007669"/>
    <property type="project" value="UniProtKB-KW"/>
</dbReference>
<protein>
    <recommendedName>
        <fullName evidence="5">ABC transporter domain-containing protein</fullName>
    </recommendedName>
</protein>
<dbReference type="Gene3D" id="3.40.50.300">
    <property type="entry name" value="P-loop containing nucleotide triphosphate hydrolases"/>
    <property type="match status" value="1"/>
</dbReference>
<dbReference type="Pfam" id="PF00005">
    <property type="entry name" value="ABC_tran"/>
    <property type="match status" value="1"/>
</dbReference>
<dbReference type="EMBL" id="LAZR01061136">
    <property type="protein sequence ID" value="KKK64188.1"/>
    <property type="molecule type" value="Genomic_DNA"/>
</dbReference>
<evidence type="ECO:0000256" key="3">
    <source>
        <dbReference type="SAM" id="Coils"/>
    </source>
</evidence>
<dbReference type="InterPro" id="IPR037118">
    <property type="entry name" value="Val-tRNA_synth_C_sf"/>
</dbReference>
<evidence type="ECO:0000256" key="1">
    <source>
        <dbReference type="ARBA" id="ARBA00022741"/>
    </source>
</evidence>
<feature type="domain" description="ABC transporter" evidence="5">
    <location>
        <begin position="1"/>
        <end position="204"/>
    </location>
</feature>